<gene>
    <name evidence="1" type="ORF">SAMN05421753_113114</name>
</gene>
<evidence type="ECO:0000313" key="1">
    <source>
        <dbReference type="EMBL" id="SFI90120.1"/>
    </source>
</evidence>
<evidence type="ECO:0000313" key="2">
    <source>
        <dbReference type="Proteomes" id="UP000199518"/>
    </source>
</evidence>
<dbReference type="Proteomes" id="UP000199518">
    <property type="component" value="Unassembled WGS sequence"/>
</dbReference>
<protein>
    <submittedName>
        <fullName evidence="1">Uncharacterized protein</fullName>
    </submittedName>
</protein>
<dbReference type="Gene3D" id="3.30.460.40">
    <property type="match status" value="1"/>
</dbReference>
<organism evidence="1 2">
    <name type="scientific">Planctomicrobium piriforme</name>
    <dbReference type="NCBI Taxonomy" id="1576369"/>
    <lineage>
        <taxon>Bacteria</taxon>
        <taxon>Pseudomonadati</taxon>
        <taxon>Planctomycetota</taxon>
        <taxon>Planctomycetia</taxon>
        <taxon>Planctomycetales</taxon>
        <taxon>Planctomycetaceae</taxon>
        <taxon>Planctomicrobium</taxon>
    </lineage>
</organism>
<reference evidence="2" key="1">
    <citation type="submission" date="2016-10" db="EMBL/GenBank/DDBJ databases">
        <authorList>
            <person name="Varghese N."/>
            <person name="Submissions S."/>
        </authorList>
    </citation>
    <scope>NUCLEOTIDE SEQUENCE [LARGE SCALE GENOMIC DNA]</scope>
    <source>
        <strain evidence="2">DSM 26348</strain>
    </source>
</reference>
<sequence length="222" mass="24374">MVHVASPQNDPPLGPRGLEAIADYSLRLNSDRGWALSEGSRFFEGSSSVQAALERLTQRVAELEIPYAIVGGMALFQHGYRRFTEVIEMLVTAEGLDAIHQHLNGRGYLRPFEGSRNLRETETGVRIEFLTTGGFPGDGKPKPVAFPDPLAVSEIHEGMSVITLPALVDLKLASGMSSRSRLKDLADVQELIKVLQLPESFADQLHPHVAAEFRELWSASQS</sequence>
<dbReference type="RefSeq" id="WP_217647121.1">
    <property type="nucleotide sequence ID" value="NZ_FOQD01000013.1"/>
</dbReference>
<name>A0A1I3M007_9PLAN</name>
<keyword evidence="2" id="KW-1185">Reference proteome</keyword>
<dbReference type="SUPFAM" id="SSF81301">
    <property type="entry name" value="Nucleotidyltransferase"/>
    <property type="match status" value="1"/>
</dbReference>
<dbReference type="AlphaFoldDB" id="A0A1I3M007"/>
<proteinExistence type="predicted"/>
<accession>A0A1I3M007</accession>
<dbReference type="InterPro" id="IPR043519">
    <property type="entry name" value="NT_sf"/>
</dbReference>
<dbReference type="EMBL" id="FOQD01000013">
    <property type="protein sequence ID" value="SFI90120.1"/>
    <property type="molecule type" value="Genomic_DNA"/>
</dbReference>